<dbReference type="InterPro" id="IPR013216">
    <property type="entry name" value="Methyltransf_11"/>
</dbReference>
<dbReference type="EMBL" id="RFKV01000087">
    <property type="protein sequence ID" value="RMD76877.1"/>
    <property type="molecule type" value="Genomic_DNA"/>
</dbReference>
<keyword evidence="2" id="KW-0489">Methyltransferase</keyword>
<protein>
    <submittedName>
        <fullName evidence="2">Class I SAM-dependent methyltransferase</fullName>
    </submittedName>
</protein>
<dbReference type="CDD" id="cd02440">
    <property type="entry name" value="AdoMet_MTases"/>
    <property type="match status" value="1"/>
</dbReference>
<keyword evidence="2" id="KW-0808">Transferase</keyword>
<dbReference type="Gene3D" id="3.40.50.150">
    <property type="entry name" value="Vaccinia Virus protein VP39"/>
    <property type="match status" value="1"/>
</dbReference>
<gene>
    <name evidence="2" type="ORF">D6810_02730</name>
</gene>
<dbReference type="Proteomes" id="UP000269410">
    <property type="component" value="Unassembled WGS sequence"/>
</dbReference>
<dbReference type="AlphaFoldDB" id="A0A3M0YZW1"/>
<dbReference type="InterPro" id="IPR029063">
    <property type="entry name" value="SAM-dependent_MTases_sf"/>
</dbReference>
<dbReference type="Pfam" id="PF08241">
    <property type="entry name" value="Methyltransf_11"/>
    <property type="match status" value="1"/>
</dbReference>
<name>A0A3M0YZW1_9BACT</name>
<dbReference type="PANTHER" id="PTHR43591:SF24">
    <property type="entry name" value="2-METHOXY-6-POLYPRENYL-1,4-BENZOQUINOL METHYLASE, MITOCHONDRIAL"/>
    <property type="match status" value="1"/>
</dbReference>
<evidence type="ECO:0000313" key="3">
    <source>
        <dbReference type="Proteomes" id="UP000269410"/>
    </source>
</evidence>
<proteinExistence type="predicted"/>
<dbReference type="PANTHER" id="PTHR43591">
    <property type="entry name" value="METHYLTRANSFERASE"/>
    <property type="match status" value="1"/>
</dbReference>
<dbReference type="GO" id="GO:0032259">
    <property type="term" value="P:methylation"/>
    <property type="evidence" value="ECO:0007669"/>
    <property type="project" value="UniProtKB-KW"/>
</dbReference>
<feature type="domain" description="Methyltransferase type 11" evidence="1">
    <location>
        <begin position="43"/>
        <end position="145"/>
    </location>
</feature>
<organism evidence="2 3">
    <name type="scientific">Candidatus Dojkabacteria bacterium</name>
    <dbReference type="NCBI Taxonomy" id="2099670"/>
    <lineage>
        <taxon>Bacteria</taxon>
        <taxon>Candidatus Dojkabacteria</taxon>
    </lineage>
</organism>
<comment type="caution">
    <text evidence="2">The sequence shown here is derived from an EMBL/GenBank/DDBJ whole genome shotgun (WGS) entry which is preliminary data.</text>
</comment>
<reference evidence="2 3" key="1">
    <citation type="submission" date="2018-10" db="EMBL/GenBank/DDBJ databases">
        <title>Thermophilic Lithotrophy and Phototrophy in an Intertidal, Iron-rich, Geothermal Spring.</title>
        <authorList>
            <person name="Ward L.M."/>
            <person name="Idei A."/>
            <person name="Nakagawa M."/>
            <person name="Ueno Y."/>
            <person name="Fischer W."/>
            <person name="Mcglynn S.E."/>
        </authorList>
    </citation>
    <scope>NUCLEOTIDE SEQUENCE [LARGE SCALE GENOMIC DNA]</scope>
    <source>
        <strain evidence="2">J137</strain>
    </source>
</reference>
<sequence>MKILNNDAKFAYLGKPGEIFSQGFRRRLRMIQEKVDFKDKKILDLGCGKGVWMSEFVKFTSPENVFGVDCDKDLIDWLVNNAQSPIYQSKIPFENVVHSVAESIPFKDNYFDIVFHNEVLEHVSDDILTIRESFRVLKPGGYLIFFTPNTGWPFETHGIFLFKKYIWGNIPLLPWLPYRIQRIFAPHVRNYTNKRIREVISSALSKEYKFELVHHSHVFPGFDRLIKKFGKVGRCFAKFVHKLEKTPLHFFGISHFILIRKL</sequence>
<dbReference type="SUPFAM" id="SSF53335">
    <property type="entry name" value="S-adenosyl-L-methionine-dependent methyltransferases"/>
    <property type="match status" value="1"/>
</dbReference>
<dbReference type="GO" id="GO:0008757">
    <property type="term" value="F:S-adenosylmethionine-dependent methyltransferase activity"/>
    <property type="evidence" value="ECO:0007669"/>
    <property type="project" value="InterPro"/>
</dbReference>
<evidence type="ECO:0000259" key="1">
    <source>
        <dbReference type="Pfam" id="PF08241"/>
    </source>
</evidence>
<evidence type="ECO:0000313" key="2">
    <source>
        <dbReference type="EMBL" id="RMD76877.1"/>
    </source>
</evidence>
<accession>A0A3M0YZW1</accession>